<dbReference type="GO" id="GO:0003824">
    <property type="term" value="F:catalytic activity"/>
    <property type="evidence" value="ECO:0007669"/>
    <property type="project" value="InterPro"/>
</dbReference>
<dbReference type="SMART" id="SM00729">
    <property type="entry name" value="Elp3"/>
    <property type="match status" value="1"/>
</dbReference>
<dbReference type="Proteomes" id="UP001159292">
    <property type="component" value="Unassembled WGS sequence"/>
</dbReference>
<keyword evidence="3" id="KW-0949">S-adenosyl-L-methionine</keyword>
<evidence type="ECO:0000313" key="9">
    <source>
        <dbReference type="Proteomes" id="UP001159292"/>
    </source>
</evidence>
<dbReference type="InterPro" id="IPR058240">
    <property type="entry name" value="rSAM_sf"/>
</dbReference>
<dbReference type="PROSITE" id="PS51332">
    <property type="entry name" value="B12_BINDING"/>
    <property type="match status" value="1"/>
</dbReference>
<dbReference type="Gene3D" id="3.80.30.20">
    <property type="entry name" value="tm_1862 like domain"/>
    <property type="match status" value="1"/>
</dbReference>
<proteinExistence type="predicted"/>
<keyword evidence="5" id="KW-0408">Iron</keyword>
<comment type="cofactor">
    <cofactor evidence="1">
        <name>[4Fe-4S] cluster</name>
        <dbReference type="ChEBI" id="CHEBI:49883"/>
    </cofactor>
</comment>
<dbReference type="PROSITE" id="PS01278">
    <property type="entry name" value="MTTASE_RADICAL"/>
    <property type="match status" value="1"/>
</dbReference>
<accession>A0AB35L5Z8</accession>
<dbReference type="SFLD" id="SFLDG01082">
    <property type="entry name" value="B12-binding_domain_containing"/>
    <property type="match status" value="1"/>
</dbReference>
<dbReference type="SFLD" id="SFLDS00029">
    <property type="entry name" value="Radical_SAM"/>
    <property type="match status" value="1"/>
</dbReference>
<sequence length="561" mass="63054">MLSVMLFSVPAPGQCVKGDDRFLGTVRTSMHKAPLTALAAGLKDALLARDVVIDIHICDMQTQGAEKYEDRQKVKYGELKLGNITLEKHRIGLPFEEVIAEIVDSDVIGINSNFTHSRRIVADFIRFCAEQNPRAVIVLGGTDATVAPEFHLDCGAHVVVKGEGELCFADLLECVDKRLDFDQVPNIAFRAKDGAIKHTAKTFLSRSGSYNVNEMLPPDLDLVDLDSYSDTGEGKPPFGIQGPFISVETSRGCAQACSFCATPSTKGRFRFMQLEKIRKHFEYFKLKGIRTLLFQEDNLLSRIHRHASGKSAFDDGRDELFDMFNLARSMGFCWEFTNGIELGQFEHQGVVDHELIQVMFNSEFVDGELVGCYRATLPLENLTDDSSKLFRKLKPLGVIKDVLEGIVKTGVHSLSFNVIIGRPEDDEYNLCLTYLRSKEIRAICRNFNPDVQVYFNVYILSLLPGTVDYKHHNHRLAYDLNIDPEVITFYLGSLNTNYFSPLEITQARGAMAKLLNSDALIDDYDEVHYLSSERFERLFTDADRGKLPSGRILAKELSPTF</sequence>
<name>A0AB35L5Z8_ECTOL</name>
<feature type="domain" description="B12-binding" evidence="7">
    <location>
        <begin position="18"/>
        <end position="182"/>
    </location>
</feature>
<dbReference type="PANTHER" id="PTHR43409">
    <property type="entry name" value="ANAEROBIC MAGNESIUM-PROTOPORPHYRIN IX MONOMETHYL ESTER CYCLASE-RELATED"/>
    <property type="match status" value="1"/>
</dbReference>
<dbReference type="InterPro" id="IPR006158">
    <property type="entry name" value="Cobalamin-bd"/>
</dbReference>
<dbReference type="Pfam" id="PF02310">
    <property type="entry name" value="B12-binding"/>
    <property type="match status" value="1"/>
</dbReference>
<evidence type="ECO:0000259" key="7">
    <source>
        <dbReference type="PROSITE" id="PS51332"/>
    </source>
</evidence>
<reference evidence="8" key="1">
    <citation type="submission" date="2022-09" db="EMBL/GenBank/DDBJ databases">
        <title>Intensive care unit water sources are persistently colonized with multi-drug resistant bacteria and are the site of extensive horizontal gene transfer of antibiotic resistance genes.</title>
        <authorList>
            <person name="Diorio-Toth L."/>
        </authorList>
    </citation>
    <scope>NUCLEOTIDE SEQUENCE</scope>
    <source>
        <strain evidence="8">GD04000</strain>
    </source>
</reference>
<comment type="caution">
    <text evidence="8">The sequence shown here is derived from an EMBL/GenBank/DDBJ whole genome shotgun (WGS) entry which is preliminary data.</text>
</comment>
<keyword evidence="6" id="KW-0411">Iron-sulfur</keyword>
<dbReference type="GO" id="GO:0051539">
    <property type="term" value="F:4 iron, 4 sulfur cluster binding"/>
    <property type="evidence" value="ECO:0007669"/>
    <property type="project" value="UniProtKB-KW"/>
</dbReference>
<dbReference type="InterPro" id="IPR020612">
    <property type="entry name" value="Methylthiotransferase_CS"/>
</dbReference>
<dbReference type="InterPro" id="IPR051198">
    <property type="entry name" value="BchE-like"/>
</dbReference>
<dbReference type="InterPro" id="IPR023404">
    <property type="entry name" value="rSAM_horseshoe"/>
</dbReference>
<organism evidence="8 9">
    <name type="scientific">Ectopseudomonas oleovorans</name>
    <name type="common">Pseudomonas oleovorans</name>
    <dbReference type="NCBI Taxonomy" id="301"/>
    <lineage>
        <taxon>Bacteria</taxon>
        <taxon>Pseudomonadati</taxon>
        <taxon>Pseudomonadota</taxon>
        <taxon>Gammaproteobacteria</taxon>
        <taxon>Pseudomonadales</taxon>
        <taxon>Pseudomonadaceae</taxon>
        <taxon>Ectopseudomonas</taxon>
    </lineage>
</organism>
<keyword evidence="2" id="KW-0004">4Fe-4S</keyword>
<evidence type="ECO:0000313" key="8">
    <source>
        <dbReference type="EMBL" id="MDH0569530.1"/>
    </source>
</evidence>
<evidence type="ECO:0000256" key="5">
    <source>
        <dbReference type="ARBA" id="ARBA00023004"/>
    </source>
</evidence>
<dbReference type="GO" id="GO:0046872">
    <property type="term" value="F:metal ion binding"/>
    <property type="evidence" value="ECO:0007669"/>
    <property type="project" value="UniProtKB-KW"/>
</dbReference>
<evidence type="ECO:0000256" key="3">
    <source>
        <dbReference type="ARBA" id="ARBA00022691"/>
    </source>
</evidence>
<dbReference type="EMBL" id="JAOEET010000093">
    <property type="protein sequence ID" value="MDH0569530.1"/>
    <property type="molecule type" value="Genomic_DNA"/>
</dbReference>
<protein>
    <submittedName>
        <fullName evidence="8">Cobalamin-dependent protein</fullName>
    </submittedName>
</protein>
<dbReference type="AlphaFoldDB" id="A0AB35L5Z8"/>
<dbReference type="Pfam" id="PF04055">
    <property type="entry name" value="Radical_SAM"/>
    <property type="match status" value="1"/>
</dbReference>
<dbReference type="RefSeq" id="WP_257598742.1">
    <property type="nucleotide sequence ID" value="NZ_JANKBU010000114.1"/>
</dbReference>
<gene>
    <name evidence="8" type="ORF">N7671_20555</name>
</gene>
<dbReference type="InterPro" id="IPR006638">
    <property type="entry name" value="Elp3/MiaA/NifB-like_rSAM"/>
</dbReference>
<evidence type="ECO:0000256" key="2">
    <source>
        <dbReference type="ARBA" id="ARBA00022485"/>
    </source>
</evidence>
<evidence type="ECO:0000256" key="4">
    <source>
        <dbReference type="ARBA" id="ARBA00022723"/>
    </source>
</evidence>
<keyword evidence="4" id="KW-0479">Metal-binding</keyword>
<dbReference type="SUPFAM" id="SSF102114">
    <property type="entry name" value="Radical SAM enzymes"/>
    <property type="match status" value="1"/>
</dbReference>
<evidence type="ECO:0000256" key="6">
    <source>
        <dbReference type="ARBA" id="ARBA00023014"/>
    </source>
</evidence>
<dbReference type="GO" id="GO:0031419">
    <property type="term" value="F:cobalamin binding"/>
    <property type="evidence" value="ECO:0007669"/>
    <property type="project" value="InterPro"/>
</dbReference>
<dbReference type="Gene3D" id="3.40.50.280">
    <property type="entry name" value="Cobalamin-binding domain"/>
    <property type="match status" value="1"/>
</dbReference>
<dbReference type="InterPro" id="IPR007197">
    <property type="entry name" value="rSAM"/>
</dbReference>
<evidence type="ECO:0000256" key="1">
    <source>
        <dbReference type="ARBA" id="ARBA00001966"/>
    </source>
</evidence>